<dbReference type="PANTHER" id="PTHR11014:SF63">
    <property type="entry name" value="METALLOPEPTIDASE, PUTATIVE (AFU_ORTHOLOGUE AFUA_6G09600)-RELATED"/>
    <property type="match status" value="1"/>
</dbReference>
<keyword evidence="5" id="KW-1185">Reference proteome</keyword>
<evidence type="ECO:0000256" key="1">
    <source>
        <dbReference type="ARBA" id="ARBA00022801"/>
    </source>
</evidence>
<dbReference type="AlphaFoldDB" id="A0A0L0WEX2"/>
<feature type="binding site" evidence="2">
    <location>
        <position position="363"/>
    </location>
    <ligand>
        <name>Mn(2+)</name>
        <dbReference type="ChEBI" id="CHEBI:29035"/>
        <label>2</label>
    </ligand>
</feature>
<dbReference type="Pfam" id="PF07687">
    <property type="entry name" value="M20_dimer"/>
    <property type="match status" value="1"/>
</dbReference>
<name>A0A0L0WEX2_GOTPU</name>
<keyword evidence="2" id="KW-0464">Manganese</keyword>
<dbReference type="PANTHER" id="PTHR11014">
    <property type="entry name" value="PEPTIDASE M20 FAMILY MEMBER"/>
    <property type="match status" value="1"/>
</dbReference>
<gene>
    <name evidence="4" type="ORF">CLPU_1c01970</name>
</gene>
<dbReference type="FunFam" id="3.30.70.360:FF:000001">
    <property type="entry name" value="N-acetyldiaminopimelate deacetylase"/>
    <property type="match status" value="1"/>
</dbReference>
<feature type="binding site" evidence="2">
    <location>
        <position position="143"/>
    </location>
    <ligand>
        <name>Mn(2+)</name>
        <dbReference type="ChEBI" id="CHEBI:29035"/>
        <label>2</label>
    </ligand>
</feature>
<dbReference type="GO" id="GO:0019877">
    <property type="term" value="P:diaminopimelate biosynthetic process"/>
    <property type="evidence" value="ECO:0007669"/>
    <property type="project" value="UniProtKB-ARBA"/>
</dbReference>
<dbReference type="Pfam" id="PF01546">
    <property type="entry name" value="Peptidase_M20"/>
    <property type="match status" value="1"/>
</dbReference>
<reference evidence="5" key="1">
    <citation type="submission" date="2015-07" db="EMBL/GenBank/DDBJ databases">
        <title>Draft genome sequence of the purine-degrading Gottschalkia purinilyticum DSM 1384 (formerly Clostridium purinilyticum).</title>
        <authorList>
            <person name="Poehlein A."/>
            <person name="Schiel-Bengelsdorf B."/>
            <person name="Bengelsdorf F.R."/>
            <person name="Daniel R."/>
            <person name="Duerre P."/>
        </authorList>
    </citation>
    <scope>NUCLEOTIDE SEQUENCE [LARGE SCALE GENOMIC DNA]</scope>
    <source>
        <strain evidence="5">DSM 1384</strain>
    </source>
</reference>
<keyword evidence="2" id="KW-0479">Metal-binding</keyword>
<evidence type="ECO:0000256" key="2">
    <source>
        <dbReference type="PIRSR" id="PIRSR005962-1"/>
    </source>
</evidence>
<dbReference type="OrthoDB" id="9776731at2"/>
<organism evidence="4 5">
    <name type="scientific">Gottschalkia purinilytica</name>
    <name type="common">Clostridium purinilyticum</name>
    <dbReference type="NCBI Taxonomy" id="1503"/>
    <lineage>
        <taxon>Bacteria</taxon>
        <taxon>Bacillati</taxon>
        <taxon>Bacillota</taxon>
        <taxon>Tissierellia</taxon>
        <taxon>Tissierellales</taxon>
        <taxon>Gottschalkiaceae</taxon>
        <taxon>Gottschalkia</taxon>
    </lineage>
</organism>
<dbReference type="STRING" id="1503.CLPU_1c01970"/>
<dbReference type="GO" id="GO:0050118">
    <property type="term" value="F:N-acetyldiaminopimelate deacetylase activity"/>
    <property type="evidence" value="ECO:0007669"/>
    <property type="project" value="UniProtKB-ARBA"/>
</dbReference>
<dbReference type="Gene3D" id="3.40.630.10">
    <property type="entry name" value="Zn peptidases"/>
    <property type="match status" value="1"/>
</dbReference>
<feature type="domain" description="Peptidase M20 dimerisation" evidence="3">
    <location>
        <begin position="188"/>
        <end position="286"/>
    </location>
</feature>
<evidence type="ECO:0000259" key="3">
    <source>
        <dbReference type="Pfam" id="PF07687"/>
    </source>
</evidence>
<dbReference type="SUPFAM" id="SSF53187">
    <property type="entry name" value="Zn-dependent exopeptidases"/>
    <property type="match status" value="1"/>
</dbReference>
<dbReference type="NCBIfam" id="TIGR01891">
    <property type="entry name" value="amidohydrolases"/>
    <property type="match status" value="1"/>
</dbReference>
<comment type="caution">
    <text evidence="4">The sequence shown here is derived from an EMBL/GenBank/DDBJ whole genome shotgun (WGS) entry which is preliminary data.</text>
</comment>
<feature type="binding site" evidence="2">
    <location>
        <position position="109"/>
    </location>
    <ligand>
        <name>Mn(2+)</name>
        <dbReference type="ChEBI" id="CHEBI:29035"/>
        <label>2</label>
    </ligand>
</feature>
<feature type="binding site" evidence="2">
    <location>
        <position position="107"/>
    </location>
    <ligand>
        <name>Mn(2+)</name>
        <dbReference type="ChEBI" id="CHEBI:29035"/>
        <label>2</label>
    </ligand>
</feature>
<dbReference type="InterPro" id="IPR036264">
    <property type="entry name" value="Bact_exopeptidase_dim_dom"/>
</dbReference>
<dbReference type="InterPro" id="IPR011650">
    <property type="entry name" value="Peptidase_M20_dimer"/>
</dbReference>
<keyword evidence="1 4" id="KW-0378">Hydrolase</keyword>
<dbReference type="SUPFAM" id="SSF55031">
    <property type="entry name" value="Bacterial exopeptidase dimerisation domain"/>
    <property type="match status" value="1"/>
</dbReference>
<protein>
    <submittedName>
        <fullName evidence="4">Amidohydrolase</fullName>
    </submittedName>
</protein>
<proteinExistence type="predicted"/>
<dbReference type="GO" id="GO:0046872">
    <property type="term" value="F:metal ion binding"/>
    <property type="evidence" value="ECO:0007669"/>
    <property type="project" value="UniProtKB-KW"/>
</dbReference>
<dbReference type="CDD" id="cd03886">
    <property type="entry name" value="M20_Acy1"/>
    <property type="match status" value="1"/>
</dbReference>
<feature type="binding site" evidence="2">
    <location>
        <position position="169"/>
    </location>
    <ligand>
        <name>Mn(2+)</name>
        <dbReference type="ChEBI" id="CHEBI:29035"/>
        <label>2</label>
    </ligand>
</feature>
<dbReference type="InterPro" id="IPR017439">
    <property type="entry name" value="Amidohydrolase"/>
</dbReference>
<dbReference type="PIRSF" id="PIRSF005962">
    <property type="entry name" value="Pept_M20D_amidohydro"/>
    <property type="match status" value="1"/>
</dbReference>
<dbReference type="RefSeq" id="WP_050353760.1">
    <property type="nucleotide sequence ID" value="NZ_LGSS01000001.1"/>
</dbReference>
<dbReference type="EMBL" id="LGSS01000001">
    <property type="protein sequence ID" value="KNF10032.1"/>
    <property type="molecule type" value="Genomic_DNA"/>
</dbReference>
<evidence type="ECO:0000313" key="4">
    <source>
        <dbReference type="EMBL" id="KNF10032.1"/>
    </source>
</evidence>
<dbReference type="Proteomes" id="UP000037267">
    <property type="component" value="Unassembled WGS sequence"/>
</dbReference>
<accession>A0A0L0WEX2</accession>
<comment type="cofactor">
    <cofactor evidence="2">
        <name>Mn(2+)</name>
        <dbReference type="ChEBI" id="CHEBI:29035"/>
    </cofactor>
    <text evidence="2">The Mn(2+) ion enhances activity.</text>
</comment>
<sequence length="393" mass="43279">MNDSIYDKISKLANKYKREVIEIRRSIHMYPELAFEEIRTSQIVANKLKEIGIEVTTKIAETGVVGILRGKYKGKTVALRADMDALPIQEDNELDFKSINDGVMHACGHDCHTANLLGVAMILSELREEIRGNVKFIFQPGEETGGGGNRLIKAGVLENPKVDAIFAIHIGPGDLGRIDIGHGSISANSDGFMLKIKGKKAHTSTPQQGTDAIVISAHIITALQTILTRQLSPFEPATFTIGKIKGGVAHNIIPDLVQIRGMIRCISQDARKTIKDKIKDISKSIAESMGGDCEVKFKAGYPSVINNKKMFELVKKVGTDLYGKERVFINNEPMLISEDFGFYSHLIPACLFFISSGESCPLHTSKFIVDEDVFDTTLTMLSSIAVRYLHENS</sequence>
<evidence type="ECO:0000313" key="5">
    <source>
        <dbReference type="Proteomes" id="UP000037267"/>
    </source>
</evidence>
<dbReference type="InterPro" id="IPR002933">
    <property type="entry name" value="Peptidase_M20"/>
</dbReference>
<dbReference type="Gene3D" id="3.30.70.360">
    <property type="match status" value="1"/>
</dbReference>